<feature type="non-terminal residue" evidence="1">
    <location>
        <position position="1"/>
    </location>
</feature>
<proteinExistence type="predicted"/>
<reference evidence="1 2" key="1">
    <citation type="submission" date="2017-01" db="EMBL/GenBank/DDBJ databases">
        <authorList>
            <person name="Mah S.A."/>
            <person name="Swanson W.J."/>
            <person name="Moy G.W."/>
            <person name="Vacquier V.D."/>
        </authorList>
    </citation>
    <scope>NUCLEOTIDE SEQUENCE [LARGE SCALE GENOMIC DNA]</scope>
    <source>
        <strain evidence="1 2">DSM 18014</strain>
    </source>
</reference>
<accession>A0A1N7QZR8</accession>
<protein>
    <submittedName>
        <fullName evidence="1">RHS repeat-associated core domain-containing protein</fullName>
    </submittedName>
</protein>
<name>A0A1N7QZR8_9FLAO</name>
<sequence length="276" mass="30810">YKYNGKELQESGMYDYGARFYMADIGRWGVHDPLSELQFTYSPYSYAFNNPIYFTDPTGMIGEPGEPKLDPNAKGGDNNPHQIQEVIIKGHKKSQSAFSNIDVNKLATIMTPMRPATFEESAMINTRYGKCGHNDIGCDFTRLWKQIKDVPSDLAESLENLKSIGESEDKEEIVIATAILLVNLRKGKIGNMAKMGNLGGKFLKLAKLLKLNINSPTTISILENVDNTVQEFISTHRKGSIKAVFPAEYLDSTVKEALQSGNTTVRKLLTDSRFLK</sequence>
<dbReference type="PANTHER" id="PTHR32305:SF15">
    <property type="entry name" value="PROTEIN RHSA-RELATED"/>
    <property type="match status" value="1"/>
</dbReference>
<dbReference type="RefSeq" id="WP_139326240.1">
    <property type="nucleotide sequence ID" value="NZ_FTOV01000028.1"/>
</dbReference>
<dbReference type="AlphaFoldDB" id="A0A1N7QZR8"/>
<dbReference type="InterPro" id="IPR022385">
    <property type="entry name" value="Rhs_assc_core"/>
</dbReference>
<dbReference type="EMBL" id="FTOV01000028">
    <property type="protein sequence ID" value="SIT28345.1"/>
    <property type="molecule type" value="Genomic_DNA"/>
</dbReference>
<dbReference type="NCBIfam" id="TIGR03696">
    <property type="entry name" value="Rhs_assc_core"/>
    <property type="match status" value="1"/>
</dbReference>
<dbReference type="Proteomes" id="UP000185781">
    <property type="component" value="Unassembled WGS sequence"/>
</dbReference>
<organism evidence="1 2">
    <name type="scientific">Chryseobacterium gambrini</name>
    <dbReference type="NCBI Taxonomy" id="373672"/>
    <lineage>
        <taxon>Bacteria</taxon>
        <taxon>Pseudomonadati</taxon>
        <taxon>Bacteroidota</taxon>
        <taxon>Flavobacteriia</taxon>
        <taxon>Flavobacteriales</taxon>
        <taxon>Weeksellaceae</taxon>
        <taxon>Chryseobacterium group</taxon>
        <taxon>Chryseobacterium</taxon>
    </lineage>
</organism>
<evidence type="ECO:0000313" key="2">
    <source>
        <dbReference type="Proteomes" id="UP000185781"/>
    </source>
</evidence>
<evidence type="ECO:0000313" key="1">
    <source>
        <dbReference type="EMBL" id="SIT28345.1"/>
    </source>
</evidence>
<gene>
    <name evidence="1" type="ORF">SAMN05421785_1281</name>
</gene>
<dbReference type="Gene3D" id="2.180.10.10">
    <property type="entry name" value="RHS repeat-associated core"/>
    <property type="match status" value="1"/>
</dbReference>
<dbReference type="OrthoDB" id="1254197at2"/>
<dbReference type="STRING" id="373672.SAMN05421785_1281"/>
<dbReference type="PANTHER" id="PTHR32305">
    <property type="match status" value="1"/>
</dbReference>
<dbReference type="InterPro" id="IPR050708">
    <property type="entry name" value="T6SS_VgrG/RHS"/>
</dbReference>